<keyword evidence="2" id="KW-0732">Signal</keyword>
<proteinExistence type="predicted"/>
<feature type="chain" id="PRO_5046773796" evidence="2">
    <location>
        <begin position="23"/>
        <end position="56"/>
    </location>
</feature>
<evidence type="ECO:0000313" key="3">
    <source>
        <dbReference type="EMBL" id="KAL0471394.1"/>
    </source>
</evidence>
<evidence type="ECO:0000313" key="4">
    <source>
        <dbReference type="Proteomes" id="UP001451303"/>
    </source>
</evidence>
<evidence type="ECO:0000256" key="2">
    <source>
        <dbReference type="SAM" id="SignalP"/>
    </source>
</evidence>
<protein>
    <submittedName>
        <fullName evidence="3">Uncharacterized protein</fullName>
    </submittedName>
</protein>
<comment type="caution">
    <text evidence="3">The sequence shown here is derived from an EMBL/GenBank/DDBJ whole genome shotgun (WGS) entry which is preliminary data.</text>
</comment>
<evidence type="ECO:0000256" key="1">
    <source>
        <dbReference type="SAM" id="MobiDB-lite"/>
    </source>
</evidence>
<dbReference type="EMBL" id="JAVLET010000003">
    <property type="protein sequence ID" value="KAL0471394.1"/>
    <property type="molecule type" value="Genomic_DNA"/>
</dbReference>
<name>A0ABR3DFK6_NEUIN</name>
<keyword evidence="4" id="KW-1185">Reference proteome</keyword>
<accession>A0ABR3DFK6</accession>
<dbReference type="Proteomes" id="UP001451303">
    <property type="component" value="Unassembled WGS sequence"/>
</dbReference>
<organism evidence="3 4">
    <name type="scientific">Neurospora intermedia</name>
    <dbReference type="NCBI Taxonomy" id="5142"/>
    <lineage>
        <taxon>Eukaryota</taxon>
        <taxon>Fungi</taxon>
        <taxon>Dikarya</taxon>
        <taxon>Ascomycota</taxon>
        <taxon>Pezizomycotina</taxon>
        <taxon>Sordariomycetes</taxon>
        <taxon>Sordariomycetidae</taxon>
        <taxon>Sordariales</taxon>
        <taxon>Sordariaceae</taxon>
        <taxon>Neurospora</taxon>
    </lineage>
</organism>
<feature type="signal peptide" evidence="2">
    <location>
        <begin position="1"/>
        <end position="22"/>
    </location>
</feature>
<gene>
    <name evidence="3" type="ORF">QR685DRAFT_519076</name>
</gene>
<feature type="region of interest" description="Disordered" evidence="1">
    <location>
        <begin position="37"/>
        <end position="56"/>
    </location>
</feature>
<sequence length="56" mass="6455">MAHGSCLLACLLMLMFDAYVYTCMHFKTRVRDQTQKQGEREVMKCSQEAGTRPNKP</sequence>
<reference evidence="3 4" key="1">
    <citation type="submission" date="2023-09" db="EMBL/GenBank/DDBJ databases">
        <title>Multi-omics analysis of a traditional fermented food reveals byproduct-associated fungal strains for waste-to-food upcycling.</title>
        <authorList>
            <consortium name="Lawrence Berkeley National Laboratory"/>
            <person name="Rekdal V.M."/>
            <person name="Villalobos-Escobedo J.M."/>
            <person name="Rodriguez-Valeron N."/>
            <person name="Garcia M.O."/>
            <person name="Vasquez D.P."/>
            <person name="Damayanti I."/>
            <person name="Sorensen P.M."/>
            <person name="Baidoo E.E."/>
            <person name="De Carvalho A.C."/>
            <person name="Riley R."/>
            <person name="Lipzen A."/>
            <person name="He G."/>
            <person name="Yan M."/>
            <person name="Haridas S."/>
            <person name="Daum C."/>
            <person name="Yoshinaga Y."/>
            <person name="Ng V."/>
            <person name="Grigoriev I.V."/>
            <person name="Munk R."/>
            <person name="Nuraida L."/>
            <person name="Wijaya C.H."/>
            <person name="Morales P.-C."/>
            <person name="Keasling J.D."/>
        </authorList>
    </citation>
    <scope>NUCLEOTIDE SEQUENCE [LARGE SCALE GENOMIC DNA]</scope>
    <source>
        <strain evidence="3 4">FGSC 2613</strain>
    </source>
</reference>